<protein>
    <recommendedName>
        <fullName evidence="1">Dinitrogenase iron-molybdenum cofactor biosynthesis domain-containing protein</fullName>
    </recommendedName>
</protein>
<dbReference type="InterPro" id="IPR036105">
    <property type="entry name" value="DiNase_FeMo-co_biosyn_sf"/>
</dbReference>
<dbReference type="InterPro" id="IPR003731">
    <property type="entry name" value="Di-Nase_FeMo-co_biosynth"/>
</dbReference>
<reference evidence="2" key="1">
    <citation type="journal article" date="2014" name="Front. Microbiol.">
        <title>High frequency of phylogenetically diverse reductive dehalogenase-homologous genes in deep subseafloor sedimentary metagenomes.</title>
        <authorList>
            <person name="Kawai M."/>
            <person name="Futagami T."/>
            <person name="Toyoda A."/>
            <person name="Takaki Y."/>
            <person name="Nishi S."/>
            <person name="Hori S."/>
            <person name="Arai W."/>
            <person name="Tsubouchi T."/>
            <person name="Morono Y."/>
            <person name="Uchiyama I."/>
            <person name="Ito T."/>
            <person name="Fujiyama A."/>
            <person name="Inagaki F."/>
            <person name="Takami H."/>
        </authorList>
    </citation>
    <scope>NUCLEOTIDE SEQUENCE</scope>
    <source>
        <strain evidence="2">Expedition CK06-06</strain>
    </source>
</reference>
<evidence type="ECO:0000313" key="2">
    <source>
        <dbReference type="EMBL" id="GAJ14713.1"/>
    </source>
</evidence>
<evidence type="ECO:0000259" key="1">
    <source>
        <dbReference type="Pfam" id="PF02579"/>
    </source>
</evidence>
<dbReference type="Pfam" id="PF02579">
    <property type="entry name" value="Nitro_FeMo-Co"/>
    <property type="match status" value="1"/>
</dbReference>
<dbReference type="PANTHER" id="PTHR42983:SF1">
    <property type="entry name" value="IRON-MOLYBDENUM PROTEIN"/>
    <property type="match status" value="1"/>
</dbReference>
<dbReference type="PANTHER" id="PTHR42983">
    <property type="entry name" value="DINITROGENASE IRON-MOLYBDENUM COFACTOR PROTEIN-RELATED"/>
    <property type="match status" value="1"/>
</dbReference>
<proteinExistence type="predicted"/>
<gene>
    <name evidence="2" type="ORF">S12H4_47996</name>
</gene>
<feature type="domain" description="Dinitrogenase iron-molybdenum cofactor biosynthesis" evidence="1">
    <location>
        <begin position="14"/>
        <end position="102"/>
    </location>
</feature>
<name>X1UB02_9ZZZZ</name>
<accession>X1UB02</accession>
<dbReference type="Gene3D" id="3.30.420.130">
    <property type="entry name" value="Dinitrogenase iron-molybdenum cofactor biosynthesis domain"/>
    <property type="match status" value="1"/>
</dbReference>
<organism evidence="2">
    <name type="scientific">marine sediment metagenome</name>
    <dbReference type="NCBI Taxonomy" id="412755"/>
    <lineage>
        <taxon>unclassified sequences</taxon>
        <taxon>metagenomes</taxon>
        <taxon>ecological metagenomes</taxon>
    </lineage>
</organism>
<comment type="caution">
    <text evidence="2">The sequence shown here is derived from an EMBL/GenBank/DDBJ whole genome shotgun (WGS) entry which is preliminary data.</text>
</comment>
<dbReference type="CDD" id="cd00851">
    <property type="entry name" value="MTH1175"/>
    <property type="match status" value="1"/>
</dbReference>
<dbReference type="InterPro" id="IPR033913">
    <property type="entry name" value="MTH1175_dom"/>
</dbReference>
<dbReference type="EMBL" id="BARW01029944">
    <property type="protein sequence ID" value="GAJ14713.1"/>
    <property type="molecule type" value="Genomic_DNA"/>
</dbReference>
<sequence>MKVAISSSGNDQSAQVDPRFGRCRYFIVIDTESGETKPVANAAQSAGGGAGIQAAQTVADYEVETVLTGNVGPNAHRALQAANITVVTGVSGTVSEALKDYLDGKYKATEGPTVEPHFGMS</sequence>
<dbReference type="AlphaFoldDB" id="X1UB02"/>
<dbReference type="SUPFAM" id="SSF53146">
    <property type="entry name" value="Nitrogenase accessory factor-like"/>
    <property type="match status" value="1"/>
</dbReference>